<evidence type="ECO:0008006" key="3">
    <source>
        <dbReference type="Google" id="ProtNLM"/>
    </source>
</evidence>
<dbReference type="Proteomes" id="UP001193081">
    <property type="component" value="Unassembled WGS sequence"/>
</dbReference>
<reference evidence="1 2" key="1">
    <citation type="submission" date="2021-03" db="EMBL/GenBank/DDBJ databases">
        <authorList>
            <person name="Grouzdev D.S."/>
        </authorList>
    </citation>
    <scope>NUCLEOTIDE SEQUENCE [LARGE SCALE GENOMIC DNA]</scope>
    <source>
        <strain evidence="1 2">M50-1</strain>
    </source>
</reference>
<name>A0ABS4DH45_9CHLR</name>
<organism evidence="1 2">
    <name type="scientific">Candidatus Chloroploca mongolica</name>
    <dbReference type="NCBI Taxonomy" id="2528176"/>
    <lineage>
        <taxon>Bacteria</taxon>
        <taxon>Bacillati</taxon>
        <taxon>Chloroflexota</taxon>
        <taxon>Chloroflexia</taxon>
        <taxon>Chloroflexales</taxon>
        <taxon>Chloroflexineae</taxon>
        <taxon>Oscillochloridaceae</taxon>
        <taxon>Candidatus Chloroploca</taxon>
    </lineage>
</organism>
<keyword evidence="2" id="KW-1185">Reference proteome</keyword>
<comment type="caution">
    <text evidence="1">The sequence shown here is derived from an EMBL/GenBank/DDBJ whole genome shotgun (WGS) entry which is preliminary data.</text>
</comment>
<accession>A0ABS4DH45</accession>
<proteinExistence type="predicted"/>
<dbReference type="EMBL" id="SIJK02000091">
    <property type="protein sequence ID" value="MBP1468750.1"/>
    <property type="molecule type" value="Genomic_DNA"/>
</dbReference>
<evidence type="ECO:0000313" key="1">
    <source>
        <dbReference type="EMBL" id="MBP1468750.1"/>
    </source>
</evidence>
<dbReference type="RefSeq" id="WP_167857582.1">
    <property type="nucleotide sequence ID" value="NZ_SIJK02000091.1"/>
</dbReference>
<gene>
    <name evidence="1" type="ORF">EYB53_023750</name>
</gene>
<protein>
    <recommendedName>
        <fullName evidence="3">C2H2-type domain-containing protein</fullName>
    </recommendedName>
</protein>
<sequence>MAEFNCGYCGASFPSAATAQAHANGCAAQPAPAAVGTPTGLIYACTTCGAVFANAHAVHAHATQCPERKRAPYAAQRERTP</sequence>
<dbReference type="Gene3D" id="3.30.160.60">
    <property type="entry name" value="Classic Zinc Finger"/>
    <property type="match status" value="1"/>
</dbReference>
<evidence type="ECO:0000313" key="2">
    <source>
        <dbReference type="Proteomes" id="UP001193081"/>
    </source>
</evidence>